<dbReference type="InterPro" id="IPR003749">
    <property type="entry name" value="ThiS/MoaD-like"/>
</dbReference>
<organism evidence="1 2">
    <name type="scientific">Arcanobacterium bovis</name>
    <dbReference type="NCBI Taxonomy" id="2529275"/>
    <lineage>
        <taxon>Bacteria</taxon>
        <taxon>Bacillati</taxon>
        <taxon>Actinomycetota</taxon>
        <taxon>Actinomycetes</taxon>
        <taxon>Actinomycetales</taxon>
        <taxon>Actinomycetaceae</taxon>
        <taxon>Arcanobacterium</taxon>
    </lineage>
</organism>
<dbReference type="RefSeq" id="WP_131279487.1">
    <property type="nucleotide sequence ID" value="NZ_JBHSLR010000009.1"/>
</dbReference>
<evidence type="ECO:0000313" key="2">
    <source>
        <dbReference type="Proteomes" id="UP000293036"/>
    </source>
</evidence>
<dbReference type="Gene3D" id="3.10.20.30">
    <property type="match status" value="1"/>
</dbReference>
<dbReference type="SUPFAM" id="SSF54285">
    <property type="entry name" value="MoaD/ThiS"/>
    <property type="match status" value="1"/>
</dbReference>
<name>A0A4Q9V406_9ACTO</name>
<dbReference type="InterPro" id="IPR016155">
    <property type="entry name" value="Mopterin_synth/thiamin_S_b"/>
</dbReference>
<dbReference type="AlphaFoldDB" id="A0A4Q9V406"/>
<dbReference type="Proteomes" id="UP000293036">
    <property type="component" value="Unassembled WGS sequence"/>
</dbReference>
<dbReference type="Pfam" id="PF02597">
    <property type="entry name" value="ThiS"/>
    <property type="match status" value="1"/>
</dbReference>
<sequence length="88" mass="9064">MNIKIRYFASAAAAAGITEDTYALAENSTIATLIDAITTKHASLPNGSDLVRILGFSSFLLDGRHASSETIIPAGSVSIDVLPPFAGG</sequence>
<keyword evidence="2" id="KW-1185">Reference proteome</keyword>
<dbReference type="InterPro" id="IPR012675">
    <property type="entry name" value="Beta-grasp_dom_sf"/>
</dbReference>
<dbReference type="OrthoDB" id="3268172at2"/>
<dbReference type="EMBL" id="SJDT01000001">
    <property type="protein sequence ID" value="TBW23873.1"/>
    <property type="molecule type" value="Genomic_DNA"/>
</dbReference>
<comment type="caution">
    <text evidence="1">The sequence shown here is derived from an EMBL/GenBank/DDBJ whole genome shotgun (WGS) entry which is preliminary data.</text>
</comment>
<protein>
    <submittedName>
        <fullName evidence="1">MoaD/ThiS family protein</fullName>
    </submittedName>
</protein>
<accession>A0A4Q9V406</accession>
<gene>
    <name evidence="1" type="ORF">EZJ44_01745</name>
</gene>
<reference evidence="1 2" key="1">
    <citation type="submission" date="2019-02" db="EMBL/GenBank/DDBJ databases">
        <title>Arcanobacterium bovis sp. nov., isolated from the milk of a cow with mastitis.</title>
        <authorList>
            <person name="Sammra O."/>
            <person name="Foster G."/>
            <person name="Hassan A."/>
            <person name="Alssahen M."/>
            <person name="Laemmler C."/>
            <person name="Borowiak M."/>
            <person name="Malorny B."/>
            <person name="Abdulmawjood A."/>
        </authorList>
    </citation>
    <scope>NUCLEOTIDE SEQUENCE [LARGE SCALE GENOMIC DNA]</scope>
    <source>
        <strain evidence="1 2">C605018/01/1</strain>
    </source>
</reference>
<evidence type="ECO:0000313" key="1">
    <source>
        <dbReference type="EMBL" id="TBW23873.1"/>
    </source>
</evidence>
<proteinExistence type="predicted"/>